<evidence type="ECO:0000313" key="10">
    <source>
        <dbReference type="Proteomes" id="UP000717328"/>
    </source>
</evidence>
<keyword evidence="8" id="KW-0812">Transmembrane</keyword>
<keyword evidence="4" id="KW-0479">Metal-binding</keyword>
<evidence type="ECO:0008006" key="11">
    <source>
        <dbReference type="Google" id="ProtNLM"/>
    </source>
</evidence>
<evidence type="ECO:0000313" key="9">
    <source>
        <dbReference type="EMBL" id="KAG5649112.1"/>
    </source>
</evidence>
<dbReference type="Proteomes" id="UP000717328">
    <property type="component" value="Unassembled WGS sequence"/>
</dbReference>
<keyword evidence="8" id="KW-1133">Transmembrane helix</keyword>
<evidence type="ECO:0000256" key="3">
    <source>
        <dbReference type="ARBA" id="ARBA00022617"/>
    </source>
</evidence>
<dbReference type="AlphaFoldDB" id="A0A9P7GEI0"/>
<gene>
    <name evidence="9" type="ORF">H0H81_006181</name>
</gene>
<evidence type="ECO:0000256" key="6">
    <source>
        <dbReference type="ARBA" id="ARBA00023004"/>
    </source>
</evidence>
<dbReference type="GO" id="GO:0020037">
    <property type="term" value="F:heme binding"/>
    <property type="evidence" value="ECO:0007669"/>
    <property type="project" value="InterPro"/>
</dbReference>
<keyword evidence="8" id="KW-0472">Membrane</keyword>
<dbReference type="EMBL" id="JABCKI010001584">
    <property type="protein sequence ID" value="KAG5649112.1"/>
    <property type="molecule type" value="Genomic_DNA"/>
</dbReference>
<dbReference type="GO" id="GO:0005506">
    <property type="term" value="F:iron ion binding"/>
    <property type="evidence" value="ECO:0007669"/>
    <property type="project" value="InterPro"/>
</dbReference>
<evidence type="ECO:0000256" key="7">
    <source>
        <dbReference type="ARBA" id="ARBA00023033"/>
    </source>
</evidence>
<comment type="caution">
    <text evidence="9">The sequence shown here is derived from an EMBL/GenBank/DDBJ whole genome shotgun (WGS) entry which is preliminary data.</text>
</comment>
<comment type="similarity">
    <text evidence="2">Belongs to the cytochrome P450 family.</text>
</comment>
<keyword evidence="7" id="KW-0503">Monooxygenase</keyword>
<evidence type="ECO:0000256" key="1">
    <source>
        <dbReference type="ARBA" id="ARBA00001971"/>
    </source>
</evidence>
<keyword evidence="10" id="KW-1185">Reference proteome</keyword>
<name>A0A9P7GEI0_9AGAR</name>
<evidence type="ECO:0000256" key="4">
    <source>
        <dbReference type="ARBA" id="ARBA00022723"/>
    </source>
</evidence>
<dbReference type="InterPro" id="IPR036396">
    <property type="entry name" value="Cyt_P450_sf"/>
</dbReference>
<keyword evidence="6" id="KW-0408">Iron</keyword>
<evidence type="ECO:0000256" key="2">
    <source>
        <dbReference type="ARBA" id="ARBA00010617"/>
    </source>
</evidence>
<keyword evidence="5" id="KW-0560">Oxidoreductase</keyword>
<evidence type="ECO:0000256" key="5">
    <source>
        <dbReference type="ARBA" id="ARBA00023002"/>
    </source>
</evidence>
<proteinExistence type="inferred from homology"/>
<organism evidence="9 10">
    <name type="scientific">Sphagnurus paluster</name>
    <dbReference type="NCBI Taxonomy" id="117069"/>
    <lineage>
        <taxon>Eukaryota</taxon>
        <taxon>Fungi</taxon>
        <taxon>Dikarya</taxon>
        <taxon>Basidiomycota</taxon>
        <taxon>Agaricomycotina</taxon>
        <taxon>Agaricomycetes</taxon>
        <taxon>Agaricomycetidae</taxon>
        <taxon>Agaricales</taxon>
        <taxon>Tricholomatineae</taxon>
        <taxon>Lyophyllaceae</taxon>
        <taxon>Sphagnurus</taxon>
    </lineage>
</organism>
<reference evidence="9" key="1">
    <citation type="submission" date="2021-02" db="EMBL/GenBank/DDBJ databases">
        <authorList>
            <person name="Nieuwenhuis M."/>
            <person name="Van De Peppel L.J.J."/>
        </authorList>
    </citation>
    <scope>NUCLEOTIDE SEQUENCE</scope>
    <source>
        <strain evidence="9">D49</strain>
    </source>
</reference>
<sequence length="290" mass="32961">MPKTLECVTYHKWSQEFGEEPSSKLLATQPTPNLAINLDSDIIHLDVLGRSIIVLDSEEATTELLEKRSSLYSGRPRMPMINELMGRSFDFGFMTYGKMLVFLEILGLIIFTRRSMMHQQFHPNAATRFQPYELKACHGLLRRLLDDPTNLLEKLRHMAGETIMEIAYGLQIQEKDDPYIVAAERAGESISIAAVQGAFLVDVLPILKYVPDWMPFAGFKRRAKEWRELTLAMVNHPFQATMRNIESGHFTPSFVSYSLENIDEAGDVELQKDVIKSTAGIMYSGQHTCL</sequence>
<dbReference type="InterPro" id="IPR050364">
    <property type="entry name" value="Cytochrome_P450_fung"/>
</dbReference>
<dbReference type="SUPFAM" id="SSF48264">
    <property type="entry name" value="Cytochrome P450"/>
    <property type="match status" value="1"/>
</dbReference>
<dbReference type="GO" id="GO:0016705">
    <property type="term" value="F:oxidoreductase activity, acting on paired donors, with incorporation or reduction of molecular oxygen"/>
    <property type="evidence" value="ECO:0007669"/>
    <property type="project" value="InterPro"/>
</dbReference>
<comment type="cofactor">
    <cofactor evidence="1">
        <name>heme</name>
        <dbReference type="ChEBI" id="CHEBI:30413"/>
    </cofactor>
</comment>
<dbReference type="PANTHER" id="PTHR46300">
    <property type="entry name" value="P450, PUTATIVE (EUROFUNG)-RELATED-RELATED"/>
    <property type="match status" value="1"/>
</dbReference>
<protein>
    <recommendedName>
        <fullName evidence="11">Cytochrome P450</fullName>
    </recommendedName>
</protein>
<accession>A0A9P7GEI0</accession>
<dbReference type="OrthoDB" id="2789670at2759"/>
<keyword evidence="3" id="KW-0349">Heme</keyword>
<dbReference type="PANTHER" id="PTHR46300:SF7">
    <property type="entry name" value="P450, PUTATIVE (EUROFUNG)-RELATED"/>
    <property type="match status" value="1"/>
</dbReference>
<feature type="transmembrane region" description="Helical" evidence="8">
    <location>
        <begin position="93"/>
        <end position="111"/>
    </location>
</feature>
<evidence type="ECO:0000256" key="8">
    <source>
        <dbReference type="SAM" id="Phobius"/>
    </source>
</evidence>
<dbReference type="Gene3D" id="1.10.630.10">
    <property type="entry name" value="Cytochrome P450"/>
    <property type="match status" value="1"/>
</dbReference>
<reference evidence="9" key="2">
    <citation type="submission" date="2021-10" db="EMBL/GenBank/DDBJ databases">
        <title>Phylogenomics reveals ancestral predisposition of the termite-cultivated fungus Termitomyces towards a domesticated lifestyle.</title>
        <authorList>
            <person name="Auxier B."/>
            <person name="Grum-Grzhimaylo A."/>
            <person name="Cardenas M.E."/>
            <person name="Lodge J.D."/>
            <person name="Laessoe T."/>
            <person name="Pedersen O."/>
            <person name="Smith M.E."/>
            <person name="Kuyper T.W."/>
            <person name="Franco-Molano E.A."/>
            <person name="Baroni T.J."/>
            <person name="Aanen D.K."/>
        </authorList>
    </citation>
    <scope>NUCLEOTIDE SEQUENCE</scope>
    <source>
        <strain evidence="9">D49</strain>
    </source>
</reference>
<dbReference type="GO" id="GO:0004497">
    <property type="term" value="F:monooxygenase activity"/>
    <property type="evidence" value="ECO:0007669"/>
    <property type="project" value="UniProtKB-KW"/>
</dbReference>